<protein>
    <submittedName>
        <fullName evidence="2">Helix-turn-helix domain-containing protein</fullName>
    </submittedName>
</protein>
<dbReference type="Pfam" id="PF01381">
    <property type="entry name" value="HTH_3"/>
    <property type="match status" value="1"/>
</dbReference>
<evidence type="ECO:0000259" key="1">
    <source>
        <dbReference type="PROSITE" id="PS50943"/>
    </source>
</evidence>
<dbReference type="SMART" id="SM00530">
    <property type="entry name" value="HTH_XRE"/>
    <property type="match status" value="1"/>
</dbReference>
<reference evidence="2 3" key="1">
    <citation type="journal article" date="2021" name="Cell Host Microbe">
        <title>in vivo commensal control of Clostridioides difficile virulence.</title>
        <authorList>
            <person name="Girinathan B.P."/>
            <person name="Dibenedetto N."/>
            <person name="Worley J.N."/>
            <person name="Peltier J."/>
            <person name="Arrieta-Ortiz M.L."/>
            <person name="Rupa Christinal Immanuel S."/>
            <person name="Lavin R."/>
            <person name="Delaney M.L."/>
            <person name="Cummins C."/>
            <person name="Hoffmann M."/>
            <person name="Luo Y."/>
            <person name="Gonzalez-Escalona N."/>
            <person name="Allard M."/>
            <person name="Onderdonk A.B."/>
            <person name="Gerber G.K."/>
            <person name="Sonenshein A.L."/>
            <person name="Baliga N."/>
            <person name="Dupuy B."/>
            <person name="Bry L."/>
        </authorList>
    </citation>
    <scope>NUCLEOTIDE SEQUENCE [LARGE SCALE GENOMIC DNA]</scope>
    <source>
        <strain evidence="2 3">DSM 599</strain>
    </source>
</reference>
<evidence type="ECO:0000313" key="2">
    <source>
        <dbReference type="EMBL" id="MBY0754563.1"/>
    </source>
</evidence>
<dbReference type="EMBL" id="JAIKTU010000003">
    <property type="protein sequence ID" value="MBY0754563.1"/>
    <property type="molecule type" value="Genomic_DNA"/>
</dbReference>
<feature type="domain" description="HTH cro/C1-type" evidence="1">
    <location>
        <begin position="6"/>
        <end position="61"/>
    </location>
</feature>
<name>A0ABS7KVC5_CLOSR</name>
<evidence type="ECO:0000313" key="3">
    <source>
        <dbReference type="Proteomes" id="UP001299068"/>
    </source>
</evidence>
<dbReference type="RefSeq" id="WP_221859317.1">
    <property type="nucleotide sequence ID" value="NZ_JAIKTU010000003.1"/>
</dbReference>
<gene>
    <name evidence="2" type="ORF">K5V21_03740</name>
</gene>
<dbReference type="SUPFAM" id="SSF47413">
    <property type="entry name" value="lambda repressor-like DNA-binding domains"/>
    <property type="match status" value="1"/>
</dbReference>
<dbReference type="Proteomes" id="UP001299068">
    <property type="component" value="Unassembled WGS sequence"/>
</dbReference>
<keyword evidence="3" id="KW-1185">Reference proteome</keyword>
<dbReference type="Gene3D" id="1.10.260.40">
    <property type="entry name" value="lambda repressor-like DNA-binding domains"/>
    <property type="match status" value="1"/>
</dbReference>
<dbReference type="InterPro" id="IPR001387">
    <property type="entry name" value="Cro/C1-type_HTH"/>
</dbReference>
<accession>A0ABS7KVC5</accession>
<sequence>MLSENIEKLAKEKNITMYRIAKDGNLSISYVWEICKGKRKNPSILVISKIADVLGTTVDELIS</sequence>
<dbReference type="PROSITE" id="PS50943">
    <property type="entry name" value="HTH_CROC1"/>
    <property type="match status" value="1"/>
</dbReference>
<dbReference type="CDD" id="cd00093">
    <property type="entry name" value="HTH_XRE"/>
    <property type="match status" value="1"/>
</dbReference>
<proteinExistence type="predicted"/>
<comment type="caution">
    <text evidence="2">The sequence shown here is derived from an EMBL/GenBank/DDBJ whole genome shotgun (WGS) entry which is preliminary data.</text>
</comment>
<organism evidence="2 3">
    <name type="scientific">Clostridium sardiniense</name>
    <name type="common">Clostridium absonum</name>
    <dbReference type="NCBI Taxonomy" id="29369"/>
    <lineage>
        <taxon>Bacteria</taxon>
        <taxon>Bacillati</taxon>
        <taxon>Bacillota</taxon>
        <taxon>Clostridia</taxon>
        <taxon>Eubacteriales</taxon>
        <taxon>Clostridiaceae</taxon>
        <taxon>Clostridium</taxon>
    </lineage>
</organism>
<dbReference type="InterPro" id="IPR010982">
    <property type="entry name" value="Lambda_DNA-bd_dom_sf"/>
</dbReference>